<dbReference type="PROSITE" id="PS50158">
    <property type="entry name" value="ZF_CCHC"/>
    <property type="match status" value="1"/>
</dbReference>
<accession>A0ABR0WUD1</accession>
<feature type="compositionally biased region" description="Basic and acidic residues" evidence="2">
    <location>
        <begin position="705"/>
        <end position="729"/>
    </location>
</feature>
<keyword evidence="1" id="KW-0863">Zinc-finger</keyword>
<dbReference type="EMBL" id="JABTTQ020000008">
    <property type="protein sequence ID" value="KAK6151112.1"/>
    <property type="molecule type" value="Genomic_DNA"/>
</dbReference>
<dbReference type="InterPro" id="IPR036875">
    <property type="entry name" value="Znf_CCHC_sf"/>
</dbReference>
<comment type="caution">
    <text evidence="4">The sequence shown here is derived from an EMBL/GenBank/DDBJ whole genome shotgun (WGS) entry which is preliminary data.</text>
</comment>
<dbReference type="PANTHER" id="PTHR33710">
    <property type="entry name" value="BNAC02G09200D PROTEIN"/>
    <property type="match status" value="1"/>
</dbReference>
<reference evidence="4 5" key="1">
    <citation type="journal article" date="2021" name="Comput. Struct. Biotechnol. J.">
        <title>De novo genome assembly of the potent medicinal plant Rehmannia glutinosa using nanopore technology.</title>
        <authorList>
            <person name="Ma L."/>
            <person name="Dong C."/>
            <person name="Song C."/>
            <person name="Wang X."/>
            <person name="Zheng X."/>
            <person name="Niu Y."/>
            <person name="Chen S."/>
            <person name="Feng W."/>
        </authorList>
    </citation>
    <scope>NUCLEOTIDE SEQUENCE [LARGE SCALE GENOMIC DNA]</scope>
    <source>
        <strain evidence="4">DH-2019</strain>
    </source>
</reference>
<proteinExistence type="predicted"/>
<evidence type="ECO:0000256" key="1">
    <source>
        <dbReference type="PROSITE-ProRule" id="PRU00047"/>
    </source>
</evidence>
<evidence type="ECO:0000256" key="2">
    <source>
        <dbReference type="SAM" id="MobiDB-lite"/>
    </source>
</evidence>
<dbReference type="InterPro" id="IPR001878">
    <property type="entry name" value="Znf_CCHC"/>
</dbReference>
<dbReference type="InterPro" id="IPR025836">
    <property type="entry name" value="Zn_knuckle_CX2CX4HX4C"/>
</dbReference>
<dbReference type="SUPFAM" id="SSF57756">
    <property type="entry name" value="Retrovirus zinc finger-like domains"/>
    <property type="match status" value="1"/>
</dbReference>
<dbReference type="Proteomes" id="UP001318860">
    <property type="component" value="Unassembled WGS sequence"/>
</dbReference>
<feature type="domain" description="CCHC-type" evidence="3">
    <location>
        <begin position="635"/>
        <end position="648"/>
    </location>
</feature>
<keyword evidence="1" id="KW-0862">Zinc</keyword>
<dbReference type="Pfam" id="PF13456">
    <property type="entry name" value="RVT_3"/>
    <property type="match status" value="1"/>
</dbReference>
<dbReference type="Gene3D" id="3.60.10.10">
    <property type="entry name" value="Endonuclease/exonuclease/phosphatase"/>
    <property type="match status" value="1"/>
</dbReference>
<protein>
    <recommendedName>
        <fullName evidence="3">CCHC-type domain-containing protein</fullName>
    </recommendedName>
</protein>
<organism evidence="4 5">
    <name type="scientific">Rehmannia glutinosa</name>
    <name type="common">Chinese foxglove</name>
    <dbReference type="NCBI Taxonomy" id="99300"/>
    <lineage>
        <taxon>Eukaryota</taxon>
        <taxon>Viridiplantae</taxon>
        <taxon>Streptophyta</taxon>
        <taxon>Embryophyta</taxon>
        <taxon>Tracheophyta</taxon>
        <taxon>Spermatophyta</taxon>
        <taxon>Magnoliopsida</taxon>
        <taxon>eudicotyledons</taxon>
        <taxon>Gunneridae</taxon>
        <taxon>Pentapetalae</taxon>
        <taxon>asterids</taxon>
        <taxon>lamiids</taxon>
        <taxon>Lamiales</taxon>
        <taxon>Orobanchaceae</taxon>
        <taxon>Rehmannieae</taxon>
        <taxon>Rehmannia</taxon>
    </lineage>
</organism>
<sequence length="877" mass="100539">MRVISPGYSKSWLCVGDFNEILRLHEKQGGNLKSFQQMDQFRQVLTDNGLHDLGYSGNRFTWSTGQGNENNILERLDRALAMESWRDDHFDYQVIHLPRIHSDHAPLSITLDATNRRVINHAWTDPINTNWHEKIQNCTQPLTEWDKTKFGNVRKRMANLEKKIELLQTLPQTDKVIQECKDTMLMLDEARHLAEIIWLQRSHIFWYRDRDTNTSFFHHKATQRHKRNNIDRVKMEDDNWVEDEKDIHQTFRNYFIDLFKYVASNNLDRIDARSDKLIGVNGISKTENVSPELSLGAKVCDFIDPTTKIWRADLIRQYFQPHDADHILGIMAWRIWHARNNWYFDSKPVDIHQVIQEAQRYLLAYKVHQQNTTKTTQSRDTNECWSTPEKGQLKLNTDAATFTDGYVGFGFVIRDCKAGFCKLHVECDSNALIDGINGKSIPETHGDLLIDDIRYAVHETQCESFCFMSRNANKLADGLAKFITCGVEELILFGKVPGSLENLLPSDIGPVHCWCYVEPDTPSQNMVSNIVERLTRFALTTAEKEEIALGERDILRSKDGCYRSLFGRIFGRKIAQKFLQVSDVLIPVGNNPRWRFIKILVEVDLEKPLLRGTHIKLGEEAIWVEFKYENLQGFCFYCGKVGHMERGCLTKKEDINTNSINEGQFRVRLCAPEPIQNRGPSRNFNVMEKGPLSQFPNHTTPGVENKNKGIPETSHSKEQCEHPGTEEPSAKITTTLRETVNLDHFHQENQNPVEKEQITQPPLHLALVVPDIPTDVSMFDVAGSNKDRIEKEKNALIEGACLGKSDLGSSYEGPNAERIHPPHLITTIGSTCKGISAYVWKEGRLYVACWLVNPQGSNMATQASIREKHSSNGGRSW</sequence>
<feature type="region of interest" description="Disordered" evidence="2">
    <location>
        <begin position="694"/>
        <end position="729"/>
    </location>
</feature>
<evidence type="ECO:0000259" key="3">
    <source>
        <dbReference type="PROSITE" id="PS50158"/>
    </source>
</evidence>
<dbReference type="SUPFAM" id="SSF56219">
    <property type="entry name" value="DNase I-like"/>
    <property type="match status" value="1"/>
</dbReference>
<gene>
    <name evidence="4" type="ORF">DH2020_016044</name>
</gene>
<dbReference type="PANTHER" id="PTHR33710:SF71">
    <property type="entry name" value="ENDONUCLEASE_EXONUCLEASE_PHOSPHATASE DOMAIN-CONTAINING PROTEIN"/>
    <property type="match status" value="1"/>
</dbReference>
<evidence type="ECO:0000313" key="5">
    <source>
        <dbReference type="Proteomes" id="UP001318860"/>
    </source>
</evidence>
<dbReference type="InterPro" id="IPR036691">
    <property type="entry name" value="Endo/exonu/phosph_ase_sf"/>
</dbReference>
<keyword evidence="1" id="KW-0479">Metal-binding</keyword>
<name>A0ABR0WUD1_REHGL</name>
<evidence type="ECO:0000313" key="4">
    <source>
        <dbReference type="EMBL" id="KAK6151112.1"/>
    </source>
</evidence>
<dbReference type="InterPro" id="IPR002156">
    <property type="entry name" value="RNaseH_domain"/>
</dbReference>
<keyword evidence="5" id="KW-1185">Reference proteome</keyword>
<dbReference type="Pfam" id="PF14392">
    <property type="entry name" value="zf-CCHC_4"/>
    <property type="match status" value="1"/>
</dbReference>